<gene>
    <name evidence="1" type="ORF">EANT1437_LOCUS10824</name>
</gene>
<sequence length="183" mass="19892">MPTLFPPLDCMEDHNHLGGGSSLLSPDLKASFDTLNSIVRAQKRLKHSIEHESQSSIENDTVVGKKRRVSSADELIELRDEKHLSYAELEDCKFEVALATALSAEEEISRLQSGIAELESLLLQEGDGNSLADVPFPSLPYIIPDLDAENSINNSVGLAHSSDGQYHRHTASEEIGVAKSLSG</sequence>
<evidence type="ECO:0000313" key="1">
    <source>
        <dbReference type="EMBL" id="CAD9685267.1"/>
    </source>
</evidence>
<reference evidence="1" key="1">
    <citation type="submission" date="2021-01" db="EMBL/GenBank/DDBJ databases">
        <authorList>
            <person name="Corre E."/>
            <person name="Pelletier E."/>
            <person name="Niang G."/>
            <person name="Scheremetjew M."/>
            <person name="Finn R."/>
            <person name="Kale V."/>
            <person name="Holt S."/>
            <person name="Cochrane G."/>
            <person name="Meng A."/>
            <person name="Brown T."/>
            <person name="Cohen L."/>
        </authorList>
    </citation>
    <scope>NUCLEOTIDE SEQUENCE</scope>
    <source>
        <strain evidence="1">CCMP1452</strain>
    </source>
</reference>
<name>A0A7S2S131_9STRA</name>
<dbReference type="AlphaFoldDB" id="A0A7S2S131"/>
<accession>A0A7S2S131</accession>
<protein>
    <submittedName>
        <fullName evidence="1">Uncharacterized protein</fullName>
    </submittedName>
</protein>
<dbReference type="EMBL" id="HBHI01021053">
    <property type="protein sequence ID" value="CAD9685267.1"/>
    <property type="molecule type" value="Transcribed_RNA"/>
</dbReference>
<proteinExistence type="predicted"/>
<organism evidence="1">
    <name type="scientific">Eucampia antarctica</name>
    <dbReference type="NCBI Taxonomy" id="49252"/>
    <lineage>
        <taxon>Eukaryota</taxon>
        <taxon>Sar</taxon>
        <taxon>Stramenopiles</taxon>
        <taxon>Ochrophyta</taxon>
        <taxon>Bacillariophyta</taxon>
        <taxon>Mediophyceae</taxon>
        <taxon>Biddulphiophycidae</taxon>
        <taxon>Hemiaulales</taxon>
        <taxon>Hemiaulaceae</taxon>
        <taxon>Eucampia</taxon>
    </lineage>
</organism>